<evidence type="ECO:0000256" key="10">
    <source>
        <dbReference type="ARBA" id="ARBA00022679"/>
    </source>
</evidence>
<keyword evidence="12 18" id="KW-0548">Nucleotidyltransferase</keyword>
<keyword evidence="21" id="KW-1185">Reference proteome</keyword>
<dbReference type="AlphaFoldDB" id="K6W427"/>
<dbReference type="GO" id="GO:0016024">
    <property type="term" value="P:CDP-diacylglycerol biosynthetic process"/>
    <property type="evidence" value="ECO:0007669"/>
    <property type="project" value="UniProtKB-UniPathway"/>
</dbReference>
<keyword evidence="13 19" id="KW-1133">Transmembrane helix</keyword>
<dbReference type="InterPro" id="IPR000374">
    <property type="entry name" value="PC_trans"/>
</dbReference>
<evidence type="ECO:0000256" key="8">
    <source>
        <dbReference type="ARBA" id="ARBA00022475"/>
    </source>
</evidence>
<proteinExistence type="inferred from homology"/>
<comment type="catalytic activity">
    <reaction evidence="1 18">
        <text>a 1,2-diacyl-sn-glycero-3-phosphate + CTP + H(+) = a CDP-1,2-diacyl-sn-glycerol + diphosphate</text>
        <dbReference type="Rhea" id="RHEA:16229"/>
        <dbReference type="ChEBI" id="CHEBI:15378"/>
        <dbReference type="ChEBI" id="CHEBI:33019"/>
        <dbReference type="ChEBI" id="CHEBI:37563"/>
        <dbReference type="ChEBI" id="CHEBI:58332"/>
        <dbReference type="ChEBI" id="CHEBI:58608"/>
        <dbReference type="EC" id="2.7.7.41"/>
    </reaction>
</comment>
<evidence type="ECO:0000256" key="17">
    <source>
        <dbReference type="ARBA" id="ARBA00023264"/>
    </source>
</evidence>
<evidence type="ECO:0000256" key="12">
    <source>
        <dbReference type="ARBA" id="ARBA00022695"/>
    </source>
</evidence>
<evidence type="ECO:0000256" key="14">
    <source>
        <dbReference type="ARBA" id="ARBA00023098"/>
    </source>
</evidence>
<dbReference type="GO" id="GO:0004605">
    <property type="term" value="F:phosphatidate cytidylyltransferase activity"/>
    <property type="evidence" value="ECO:0007669"/>
    <property type="project" value="UniProtKB-EC"/>
</dbReference>
<dbReference type="Pfam" id="PF01148">
    <property type="entry name" value="CTP_transf_1"/>
    <property type="match status" value="1"/>
</dbReference>
<evidence type="ECO:0000256" key="2">
    <source>
        <dbReference type="ARBA" id="ARBA00004651"/>
    </source>
</evidence>
<evidence type="ECO:0000256" key="18">
    <source>
        <dbReference type="RuleBase" id="RU003938"/>
    </source>
</evidence>
<gene>
    <name evidence="20" type="primary">cdsA</name>
    <name evidence="20" type="ORF">AUCHE_01_01090</name>
</gene>
<dbReference type="STRING" id="100225.SAMN05421595_1676"/>
<keyword evidence="17" id="KW-1208">Phospholipid metabolism</keyword>
<evidence type="ECO:0000256" key="6">
    <source>
        <dbReference type="ARBA" id="ARBA00012487"/>
    </source>
</evidence>
<comment type="similarity">
    <text evidence="5 18">Belongs to the CDS family.</text>
</comment>
<evidence type="ECO:0000256" key="15">
    <source>
        <dbReference type="ARBA" id="ARBA00023136"/>
    </source>
</evidence>
<comment type="subcellular location">
    <subcellularLocation>
        <location evidence="2">Cell membrane</location>
        <topology evidence="2">Multi-pass membrane protein</topology>
    </subcellularLocation>
</comment>
<evidence type="ECO:0000256" key="1">
    <source>
        <dbReference type="ARBA" id="ARBA00001698"/>
    </source>
</evidence>
<keyword evidence="10 18" id="KW-0808">Transferase</keyword>
<name>K6W427_9MICO</name>
<feature type="transmembrane region" description="Helical" evidence="19">
    <location>
        <begin position="186"/>
        <end position="205"/>
    </location>
</feature>
<dbReference type="eggNOG" id="COG4589">
    <property type="taxonomic scope" value="Bacteria"/>
</dbReference>
<feature type="transmembrane region" description="Helical" evidence="19">
    <location>
        <begin position="145"/>
        <end position="165"/>
    </location>
</feature>
<sequence length="278" mass="28581">MTDASQAKAPKAGRNLPVAIGVGVGLGALIVASLVLVPWGWVLLYTVALTIGIFELRRGFAASKVHLPVAPCLVATVSMGPAAYLGGAGALLLTMAATLLVIVLWRAARGLDGAARDVSAGAFVVGYAPFQAAFTALMLTEPDGVRRIVVFVLVTIASDIGGYAVGVIAGKHPMAPSVSPKKSWEGFAGSASACVLTGALAVPLFLGGAWWAGALMGFVVVWLATLGDLVESMIKRDLGIKDLGRILPGHGGIMDRIDSLLVVAPASWLMMSWIVPSV</sequence>
<evidence type="ECO:0000256" key="4">
    <source>
        <dbReference type="ARBA" id="ARBA00005189"/>
    </source>
</evidence>
<comment type="pathway">
    <text evidence="4">Lipid metabolism.</text>
</comment>
<evidence type="ECO:0000256" key="13">
    <source>
        <dbReference type="ARBA" id="ARBA00022989"/>
    </source>
</evidence>
<evidence type="ECO:0000256" key="19">
    <source>
        <dbReference type="SAM" id="Phobius"/>
    </source>
</evidence>
<keyword evidence="15 19" id="KW-0472">Membrane</keyword>
<dbReference type="PROSITE" id="PS01315">
    <property type="entry name" value="CDS"/>
    <property type="match status" value="1"/>
</dbReference>
<evidence type="ECO:0000256" key="7">
    <source>
        <dbReference type="ARBA" id="ARBA00019373"/>
    </source>
</evidence>
<keyword evidence="16" id="KW-0594">Phospholipid biosynthesis</keyword>
<feature type="transmembrane region" description="Helical" evidence="19">
    <location>
        <begin position="20"/>
        <end position="53"/>
    </location>
</feature>
<organism evidence="20 21">
    <name type="scientific">Austwickia chelonae NBRC 105200</name>
    <dbReference type="NCBI Taxonomy" id="1184607"/>
    <lineage>
        <taxon>Bacteria</taxon>
        <taxon>Bacillati</taxon>
        <taxon>Actinomycetota</taxon>
        <taxon>Actinomycetes</taxon>
        <taxon>Micrococcales</taxon>
        <taxon>Dermatophilaceae</taxon>
        <taxon>Austwickia</taxon>
    </lineage>
</organism>
<accession>K6W427</accession>
<dbReference type="GO" id="GO:0005886">
    <property type="term" value="C:plasma membrane"/>
    <property type="evidence" value="ECO:0007669"/>
    <property type="project" value="UniProtKB-SubCell"/>
</dbReference>
<feature type="transmembrane region" description="Helical" evidence="19">
    <location>
        <begin position="211"/>
        <end position="230"/>
    </location>
</feature>
<dbReference type="RefSeq" id="WP_006501297.1">
    <property type="nucleotide sequence ID" value="NZ_BAGZ01000001.1"/>
</dbReference>
<dbReference type="EMBL" id="BAGZ01000001">
    <property type="protein sequence ID" value="GAB76547.1"/>
    <property type="molecule type" value="Genomic_DNA"/>
</dbReference>
<evidence type="ECO:0000256" key="11">
    <source>
        <dbReference type="ARBA" id="ARBA00022692"/>
    </source>
</evidence>
<evidence type="ECO:0000256" key="16">
    <source>
        <dbReference type="ARBA" id="ARBA00023209"/>
    </source>
</evidence>
<evidence type="ECO:0000256" key="5">
    <source>
        <dbReference type="ARBA" id="ARBA00010185"/>
    </source>
</evidence>
<keyword evidence="8" id="KW-1003">Cell membrane</keyword>
<keyword evidence="14" id="KW-0443">Lipid metabolism</keyword>
<keyword evidence="11 18" id="KW-0812">Transmembrane</keyword>
<comment type="caution">
    <text evidence="20">The sequence shown here is derived from an EMBL/GenBank/DDBJ whole genome shotgun (WGS) entry which is preliminary data.</text>
</comment>
<dbReference type="EC" id="2.7.7.41" evidence="6 18"/>
<comment type="pathway">
    <text evidence="3 18">Phospholipid metabolism; CDP-diacylglycerol biosynthesis; CDP-diacylglycerol from sn-glycerol 3-phosphate: step 3/3.</text>
</comment>
<keyword evidence="9" id="KW-0444">Lipid biosynthesis</keyword>
<dbReference type="UniPathway" id="UPA00557">
    <property type="reaction ID" value="UER00614"/>
</dbReference>
<feature type="transmembrane region" description="Helical" evidence="19">
    <location>
        <begin position="120"/>
        <end position="139"/>
    </location>
</feature>
<dbReference type="PANTHER" id="PTHR46382">
    <property type="entry name" value="PHOSPHATIDATE CYTIDYLYLTRANSFERASE"/>
    <property type="match status" value="1"/>
</dbReference>
<reference evidence="20 21" key="1">
    <citation type="submission" date="2012-08" db="EMBL/GenBank/DDBJ databases">
        <title>Whole genome shotgun sequence of Austwickia chelonae NBRC 105200.</title>
        <authorList>
            <person name="Yoshida I."/>
            <person name="Hosoyama A."/>
            <person name="Tsuchikane K."/>
            <person name="Katsumata H."/>
            <person name="Ando Y."/>
            <person name="Ohji S."/>
            <person name="Hamada M."/>
            <person name="Tamura T."/>
            <person name="Yamazoe A."/>
            <person name="Yamazaki S."/>
            <person name="Fujita N."/>
        </authorList>
    </citation>
    <scope>NUCLEOTIDE SEQUENCE [LARGE SCALE GENOMIC DNA]</scope>
    <source>
        <strain evidence="20 21">NBRC 105200</strain>
    </source>
</reference>
<evidence type="ECO:0000256" key="3">
    <source>
        <dbReference type="ARBA" id="ARBA00005119"/>
    </source>
</evidence>
<dbReference type="PANTHER" id="PTHR46382:SF1">
    <property type="entry name" value="PHOSPHATIDATE CYTIDYLYLTRANSFERASE"/>
    <property type="match status" value="1"/>
</dbReference>
<evidence type="ECO:0000313" key="20">
    <source>
        <dbReference type="EMBL" id="GAB76547.1"/>
    </source>
</evidence>
<evidence type="ECO:0000256" key="9">
    <source>
        <dbReference type="ARBA" id="ARBA00022516"/>
    </source>
</evidence>
<feature type="transmembrane region" description="Helical" evidence="19">
    <location>
        <begin position="90"/>
        <end position="108"/>
    </location>
</feature>
<dbReference type="Proteomes" id="UP000008495">
    <property type="component" value="Unassembled WGS sequence"/>
</dbReference>
<protein>
    <recommendedName>
        <fullName evidence="7 18">Phosphatidate cytidylyltransferase</fullName>
        <ecNumber evidence="6 18">2.7.7.41</ecNumber>
    </recommendedName>
</protein>
<evidence type="ECO:0000313" key="21">
    <source>
        <dbReference type="Proteomes" id="UP000008495"/>
    </source>
</evidence>